<dbReference type="EMBL" id="LXLX01000026">
    <property type="protein sequence ID" value="OFD95786.1"/>
    <property type="molecule type" value="Genomic_DNA"/>
</dbReference>
<dbReference type="Proteomes" id="UP000175835">
    <property type="component" value="Unassembled WGS sequence"/>
</dbReference>
<feature type="transmembrane region" description="Helical" evidence="2">
    <location>
        <begin position="28"/>
        <end position="50"/>
    </location>
</feature>
<comment type="caution">
    <text evidence="3">The sequence shown here is derived from an EMBL/GenBank/DDBJ whole genome shotgun (WGS) entry which is preliminary data.</text>
</comment>
<gene>
    <name evidence="3" type="ORF">BWGOE11_22010</name>
</gene>
<sequence length="261" mass="29674">MMGNIKEEDLDKFRMTCKDRLSPEGAMVFMFGGILYSSIAIFSIVLSAGWDYCIALFNDIEIVKLEVLLYALQIIFFILYLFPKAQFKFQKLQTFVVLLYAFQLGTIGFTVFIVFEIANSSIDQIALIYAGLLFIGAVIVHIMATIDTFKQASKGAFSTDERSTSFFSNTKGTMMKVATIYVLILLILSYFRNDFALDDFIMGGVVGNILMYAVAIGAAEFQLLAYCRFKFPSFNISWEQHKRESPRYQKKNKKGKSKRKA</sequence>
<accession>A0A1E8BPA9</accession>
<keyword evidence="2" id="KW-1133">Transmembrane helix</keyword>
<dbReference type="PATRIC" id="fig|86662.23.peg.2121"/>
<protein>
    <submittedName>
        <fullName evidence="3">Uncharacterized protein</fullName>
    </submittedName>
</protein>
<reference evidence="3 4" key="1">
    <citation type="submission" date="2016-05" db="EMBL/GenBank/DDBJ databases">
        <title>Bacillus thuringiensis and Bacillus weihenstephanensis as novel biocontrol agents of wilt causing Verticillium species.</title>
        <authorList>
            <person name="Hollensteiner J."/>
            <person name="Wemheuer F."/>
            <person name="Harting R."/>
            <person name="Kolarzyk A."/>
            <person name="Diaz-Valerio S."/>
            <person name="Poehlein A."/>
            <person name="Brzuszkiewicz E."/>
            <person name="Nesemann K."/>
            <person name="Braus-Stromeyer S."/>
            <person name="Braus G."/>
            <person name="Daniel R."/>
            <person name="Liesegang H."/>
        </authorList>
    </citation>
    <scope>NUCLEOTIDE SEQUENCE [LARGE SCALE GENOMIC DNA]</scope>
    <source>
        <strain evidence="3 4">GOE11</strain>
    </source>
</reference>
<keyword evidence="2" id="KW-0812">Transmembrane</keyword>
<dbReference type="AlphaFoldDB" id="A0A1E8BPA9"/>
<evidence type="ECO:0000256" key="2">
    <source>
        <dbReference type="SAM" id="Phobius"/>
    </source>
</evidence>
<evidence type="ECO:0000256" key="1">
    <source>
        <dbReference type="SAM" id="MobiDB-lite"/>
    </source>
</evidence>
<feature type="transmembrane region" description="Helical" evidence="2">
    <location>
        <begin position="127"/>
        <end position="146"/>
    </location>
</feature>
<keyword evidence="2" id="KW-0472">Membrane</keyword>
<feature type="compositionally biased region" description="Basic residues" evidence="1">
    <location>
        <begin position="248"/>
        <end position="261"/>
    </location>
</feature>
<organism evidence="3 4">
    <name type="scientific">Bacillus mycoides</name>
    <dbReference type="NCBI Taxonomy" id="1405"/>
    <lineage>
        <taxon>Bacteria</taxon>
        <taxon>Bacillati</taxon>
        <taxon>Bacillota</taxon>
        <taxon>Bacilli</taxon>
        <taxon>Bacillales</taxon>
        <taxon>Bacillaceae</taxon>
        <taxon>Bacillus</taxon>
        <taxon>Bacillus cereus group</taxon>
    </lineage>
</organism>
<evidence type="ECO:0000313" key="3">
    <source>
        <dbReference type="EMBL" id="OFD95786.1"/>
    </source>
</evidence>
<feature type="transmembrane region" description="Helical" evidence="2">
    <location>
        <begin position="173"/>
        <end position="191"/>
    </location>
</feature>
<name>A0A1E8BPA9_BACMY</name>
<feature type="transmembrane region" description="Helical" evidence="2">
    <location>
        <begin position="203"/>
        <end position="227"/>
    </location>
</feature>
<feature type="region of interest" description="Disordered" evidence="1">
    <location>
        <begin position="242"/>
        <end position="261"/>
    </location>
</feature>
<feature type="transmembrane region" description="Helical" evidence="2">
    <location>
        <begin position="94"/>
        <end position="115"/>
    </location>
</feature>
<feature type="transmembrane region" description="Helical" evidence="2">
    <location>
        <begin position="62"/>
        <end position="82"/>
    </location>
</feature>
<evidence type="ECO:0000313" key="4">
    <source>
        <dbReference type="Proteomes" id="UP000175835"/>
    </source>
</evidence>
<proteinExistence type="predicted"/>